<proteinExistence type="predicted"/>
<comment type="caution">
    <text evidence="2">The sequence shown here is derived from an EMBL/GenBank/DDBJ whole genome shotgun (WGS) entry which is preliminary data.</text>
</comment>
<dbReference type="Proteomes" id="UP000233551">
    <property type="component" value="Unassembled WGS sequence"/>
</dbReference>
<feature type="compositionally biased region" description="Polar residues" evidence="1">
    <location>
        <begin position="78"/>
        <end position="93"/>
    </location>
</feature>
<reference evidence="2 3" key="1">
    <citation type="submission" date="2017-11" db="EMBL/GenBank/DDBJ databases">
        <title>De-novo sequencing of pomegranate (Punica granatum L.) genome.</title>
        <authorList>
            <person name="Akparov Z."/>
            <person name="Amiraslanov A."/>
            <person name="Hajiyeva S."/>
            <person name="Abbasov M."/>
            <person name="Kaur K."/>
            <person name="Hamwieh A."/>
            <person name="Solovyev V."/>
            <person name="Salamov A."/>
            <person name="Braich B."/>
            <person name="Kosarev P."/>
            <person name="Mahmoud A."/>
            <person name="Hajiyev E."/>
            <person name="Babayeva S."/>
            <person name="Izzatullayeva V."/>
            <person name="Mammadov A."/>
            <person name="Mammadov A."/>
            <person name="Sharifova S."/>
            <person name="Ojaghi J."/>
            <person name="Eynullazada K."/>
            <person name="Bayramov B."/>
            <person name="Abdulazimova A."/>
            <person name="Shahmuradov I."/>
        </authorList>
    </citation>
    <scope>NUCLEOTIDE SEQUENCE [LARGE SCALE GENOMIC DNA]</scope>
    <source>
        <strain evidence="3">cv. AG2017</strain>
        <tissue evidence="2">Leaf</tissue>
    </source>
</reference>
<feature type="compositionally biased region" description="Basic residues" evidence="1">
    <location>
        <begin position="17"/>
        <end position="30"/>
    </location>
</feature>
<gene>
    <name evidence="2" type="ORF">CRG98_011151</name>
</gene>
<dbReference type="AlphaFoldDB" id="A0A2I0KIW8"/>
<feature type="region of interest" description="Disordered" evidence="1">
    <location>
        <begin position="72"/>
        <end position="93"/>
    </location>
</feature>
<dbReference type="EMBL" id="PGOL01000554">
    <property type="protein sequence ID" value="PKI68462.1"/>
    <property type="molecule type" value="Genomic_DNA"/>
</dbReference>
<organism evidence="2 3">
    <name type="scientific">Punica granatum</name>
    <name type="common">Pomegranate</name>
    <dbReference type="NCBI Taxonomy" id="22663"/>
    <lineage>
        <taxon>Eukaryota</taxon>
        <taxon>Viridiplantae</taxon>
        <taxon>Streptophyta</taxon>
        <taxon>Embryophyta</taxon>
        <taxon>Tracheophyta</taxon>
        <taxon>Spermatophyta</taxon>
        <taxon>Magnoliopsida</taxon>
        <taxon>eudicotyledons</taxon>
        <taxon>Gunneridae</taxon>
        <taxon>Pentapetalae</taxon>
        <taxon>rosids</taxon>
        <taxon>malvids</taxon>
        <taxon>Myrtales</taxon>
        <taxon>Lythraceae</taxon>
        <taxon>Punica</taxon>
    </lineage>
</organism>
<evidence type="ECO:0000256" key="1">
    <source>
        <dbReference type="SAM" id="MobiDB-lite"/>
    </source>
</evidence>
<evidence type="ECO:0000313" key="3">
    <source>
        <dbReference type="Proteomes" id="UP000233551"/>
    </source>
</evidence>
<keyword evidence="3" id="KW-1185">Reference proteome</keyword>
<evidence type="ECO:0000313" key="2">
    <source>
        <dbReference type="EMBL" id="PKI68462.1"/>
    </source>
</evidence>
<protein>
    <submittedName>
        <fullName evidence="2">Uncharacterized protein</fullName>
    </submittedName>
</protein>
<accession>A0A2I0KIW8</accession>
<sequence>MWGPGDMNYKEETGAIKGRKRGDKRKRIGNKPRDSRNRHCSTIHRRITGASEGIQYGVIKIPYGTKMTNATPERISELSCSSRDTPEHLQTPS</sequence>
<name>A0A2I0KIW8_PUNGR</name>
<feature type="region of interest" description="Disordered" evidence="1">
    <location>
        <begin position="1"/>
        <end position="39"/>
    </location>
</feature>